<evidence type="ECO:0000313" key="4">
    <source>
        <dbReference type="EMBL" id="QKW48957.1"/>
    </source>
</evidence>
<name>A0A7H8N370_9ACTN</name>
<feature type="compositionally biased region" description="Basic and acidic residues" evidence="1">
    <location>
        <begin position="306"/>
        <end position="326"/>
    </location>
</feature>
<evidence type="ECO:0000256" key="1">
    <source>
        <dbReference type="SAM" id="MobiDB-lite"/>
    </source>
</evidence>
<dbReference type="RefSeq" id="WP_176160689.1">
    <property type="nucleotide sequence ID" value="NZ_CP054929.1"/>
</dbReference>
<dbReference type="SUPFAM" id="SSF47413">
    <property type="entry name" value="lambda repressor-like DNA-binding domains"/>
    <property type="match status" value="1"/>
</dbReference>
<feature type="compositionally biased region" description="Low complexity" evidence="1">
    <location>
        <begin position="334"/>
        <end position="355"/>
    </location>
</feature>
<dbReference type="EMBL" id="CP054929">
    <property type="protein sequence ID" value="QKW48957.1"/>
    <property type="molecule type" value="Genomic_DNA"/>
</dbReference>
<proteinExistence type="predicted"/>
<dbReference type="AlphaFoldDB" id="A0A7H8N370"/>
<evidence type="ECO:0000256" key="2">
    <source>
        <dbReference type="SAM" id="Phobius"/>
    </source>
</evidence>
<feature type="domain" description="HTH cro/C1-type" evidence="3">
    <location>
        <begin position="14"/>
        <end position="69"/>
    </location>
</feature>
<keyword evidence="5" id="KW-1185">Reference proteome</keyword>
<keyword evidence="2" id="KW-0812">Transmembrane</keyword>
<keyword evidence="2" id="KW-0472">Membrane</keyword>
<feature type="region of interest" description="Disordered" evidence="1">
    <location>
        <begin position="255"/>
        <end position="375"/>
    </location>
</feature>
<evidence type="ECO:0000313" key="5">
    <source>
        <dbReference type="Proteomes" id="UP000509303"/>
    </source>
</evidence>
<reference evidence="4 5" key="1">
    <citation type="submission" date="2020-06" db="EMBL/GenBank/DDBJ databases">
        <title>Genome mining for natural products.</title>
        <authorList>
            <person name="Zhang B."/>
            <person name="Shi J."/>
            <person name="Ge H."/>
        </authorList>
    </citation>
    <scope>NUCLEOTIDE SEQUENCE [LARGE SCALE GENOMIC DNA]</scope>
    <source>
        <strain evidence="4 5">NA00687</strain>
    </source>
</reference>
<keyword evidence="2" id="KW-1133">Transmembrane helix</keyword>
<dbReference type="PROSITE" id="PS50943">
    <property type="entry name" value="HTH_CROC1"/>
    <property type="match status" value="1"/>
</dbReference>
<dbReference type="InterPro" id="IPR010982">
    <property type="entry name" value="Lambda_DNA-bd_dom_sf"/>
</dbReference>
<dbReference type="Proteomes" id="UP000509303">
    <property type="component" value="Chromosome"/>
</dbReference>
<dbReference type="Gene3D" id="1.10.260.40">
    <property type="entry name" value="lambda repressor-like DNA-binding domains"/>
    <property type="match status" value="1"/>
</dbReference>
<organism evidence="4 5">
    <name type="scientific">Streptomyces buecherae</name>
    <dbReference type="NCBI Taxonomy" id="2763006"/>
    <lineage>
        <taxon>Bacteria</taxon>
        <taxon>Bacillati</taxon>
        <taxon>Actinomycetota</taxon>
        <taxon>Actinomycetes</taxon>
        <taxon>Kitasatosporales</taxon>
        <taxon>Streptomycetaceae</taxon>
        <taxon>Streptomyces</taxon>
    </lineage>
</organism>
<dbReference type="InterPro" id="IPR001387">
    <property type="entry name" value="Cro/C1-type_HTH"/>
</dbReference>
<evidence type="ECO:0000259" key="3">
    <source>
        <dbReference type="PROSITE" id="PS50943"/>
    </source>
</evidence>
<accession>A0A7H8N370</accession>
<dbReference type="Pfam" id="PF13560">
    <property type="entry name" value="HTH_31"/>
    <property type="match status" value="1"/>
</dbReference>
<feature type="compositionally biased region" description="Low complexity" evidence="1">
    <location>
        <begin position="110"/>
        <end position="128"/>
    </location>
</feature>
<gene>
    <name evidence="4" type="ORF">HUT08_04710</name>
</gene>
<dbReference type="CDD" id="cd00093">
    <property type="entry name" value="HTH_XRE"/>
    <property type="match status" value="1"/>
</dbReference>
<feature type="compositionally biased region" description="Low complexity" evidence="1">
    <location>
        <begin position="173"/>
        <end position="189"/>
    </location>
</feature>
<feature type="transmembrane region" description="Helical" evidence="2">
    <location>
        <begin position="235"/>
        <end position="256"/>
    </location>
</feature>
<sequence length="576" mass="58599">MASATEIEKFADCLRELKERSGRSYGALARRLHVSTSTLHRYCNGDAVPADYAPVERLARLCGATPDELVGLHRRWLLADAARRTVPGRGSRSARGAAPSRDAVVSAPEADSPGSAATADAAPAPRAGGDAGGDEPGPTRTPTGTSAGAPAESDGPSVAEGEHAGAEGGSSIPDDGPAPADAPGSDTPTAPQPVEPTAGADAPDGTRRPARPRAGRDLPTRLAAGLAARLRGRRAVAWSAVGAVLAAAVIGVAAAASSPPDGTGGRGAASGTERGRAVAPGATAPTRTGGPSGQPQGERGGAGRESAAERRTDAGRRGQAEEKRPEPTTAAPDRTPSPGGSSRAGAPSAGATPDGDAGRGGAHGGPGAGAGTPLTLSTRSHVWENGCDHRYLVDREPAEVAPPPVEQDAPGWARAHGAVHGGTTIVEVTVAGRSSRAVVLRGLQVRVVGRQAPLAWPAFAMENGCGGSLTPRAFSVDLDMARPLAKPTDGYDGQRPLPAVRFPYRVSATDPEVLRVNARTVACDCQWYLELDWVSGDRQGTVRIDDGGRPFRTSGLKGRPEYGYWSSDGGWLRDGG</sequence>
<feature type="region of interest" description="Disordered" evidence="1">
    <location>
        <begin position="85"/>
        <end position="219"/>
    </location>
</feature>
<feature type="compositionally biased region" description="Gly residues" evidence="1">
    <location>
        <begin position="358"/>
        <end position="370"/>
    </location>
</feature>
<dbReference type="SMART" id="SM00530">
    <property type="entry name" value="HTH_XRE"/>
    <property type="match status" value="1"/>
</dbReference>
<dbReference type="GO" id="GO:0003677">
    <property type="term" value="F:DNA binding"/>
    <property type="evidence" value="ECO:0007669"/>
    <property type="project" value="InterPro"/>
</dbReference>
<protein>
    <submittedName>
        <fullName evidence="4">Helix-turn-helix domain-containing protein</fullName>
    </submittedName>
</protein>